<dbReference type="KEGG" id="bhc:JFL75_05480"/>
<evidence type="ECO:0000313" key="3">
    <source>
        <dbReference type="Proteomes" id="UP000595917"/>
    </source>
</evidence>
<keyword evidence="3" id="KW-1185">Reference proteome</keyword>
<feature type="transmembrane region" description="Helical" evidence="1">
    <location>
        <begin position="121"/>
        <end position="146"/>
    </location>
</feature>
<proteinExistence type="predicted"/>
<keyword evidence="1" id="KW-1133">Transmembrane helix</keyword>
<organism evidence="2 3">
    <name type="scientific">Breznakiella homolactica</name>
    <dbReference type="NCBI Taxonomy" id="2798577"/>
    <lineage>
        <taxon>Bacteria</taxon>
        <taxon>Pseudomonadati</taxon>
        <taxon>Spirochaetota</taxon>
        <taxon>Spirochaetia</taxon>
        <taxon>Spirochaetales</taxon>
        <taxon>Breznakiellaceae</taxon>
        <taxon>Breznakiella</taxon>
    </lineage>
</organism>
<reference evidence="2" key="1">
    <citation type="submission" date="2021-01" db="EMBL/GenBank/DDBJ databases">
        <title>Description of Breznakiella homolactica.</title>
        <authorList>
            <person name="Song Y."/>
            <person name="Brune A."/>
        </authorList>
    </citation>
    <scope>NUCLEOTIDE SEQUENCE</scope>
    <source>
        <strain evidence="2">RmG30</strain>
    </source>
</reference>
<name>A0A7T8BBS3_9SPIR</name>
<dbReference type="RefSeq" id="WP_215627674.1">
    <property type="nucleotide sequence ID" value="NZ_CP067089.2"/>
</dbReference>
<dbReference type="AlphaFoldDB" id="A0A7T8BBS3"/>
<dbReference type="EMBL" id="CP067089">
    <property type="protein sequence ID" value="QQO10370.1"/>
    <property type="molecule type" value="Genomic_DNA"/>
</dbReference>
<evidence type="ECO:0000313" key="2">
    <source>
        <dbReference type="EMBL" id="QQO10370.1"/>
    </source>
</evidence>
<dbReference type="Proteomes" id="UP000595917">
    <property type="component" value="Chromosome"/>
</dbReference>
<gene>
    <name evidence="2" type="ORF">JFL75_05480</name>
</gene>
<evidence type="ECO:0000256" key="1">
    <source>
        <dbReference type="SAM" id="Phobius"/>
    </source>
</evidence>
<accession>A0A7T8BBS3</accession>
<keyword evidence="1" id="KW-0472">Membrane</keyword>
<feature type="transmembrane region" description="Helical" evidence="1">
    <location>
        <begin position="20"/>
        <end position="38"/>
    </location>
</feature>
<keyword evidence="1" id="KW-0812">Transmembrane</keyword>
<feature type="transmembrane region" description="Helical" evidence="1">
    <location>
        <begin position="82"/>
        <end position="109"/>
    </location>
</feature>
<sequence length="169" mass="19945">MVLISIKNLEKEIEKESITIKQFVIYCFIAFGTLVSLVKTSKFPVNIQAYNIAYILSFFPGLIGILRYILCYKVVKHRNIHSFLYVVIPIHAVLIIKYNLFLTLPLVIINVNMIRYLQLDFIYWNVINSQIITNIYTIVFSIHFLYEIKKLVQKDSLSYGRFIKNKNRK</sequence>
<protein>
    <submittedName>
        <fullName evidence="2">Uncharacterized protein</fullName>
    </submittedName>
</protein>
<feature type="transmembrane region" description="Helical" evidence="1">
    <location>
        <begin position="50"/>
        <end position="70"/>
    </location>
</feature>